<keyword evidence="2" id="KW-1185">Reference proteome</keyword>
<reference evidence="1 2" key="1">
    <citation type="submission" date="2020-02" db="EMBL/GenBank/DDBJ databases">
        <authorList>
            <person name="Yaqubi I.B."/>
            <person name="Almaguer A.N."/>
            <person name="Torres S.A."/>
            <person name="Nayek S."/>
            <person name="Bhuiyan S."/>
            <person name="Hughes L.E."/>
            <person name="Garlena R.A."/>
            <person name="Russell D.A."/>
            <person name="Pope W.H."/>
            <person name="Jacobs-Sera D."/>
            <person name="Hatfull G.F."/>
        </authorList>
    </citation>
    <scope>NUCLEOTIDE SEQUENCE [LARGE SCALE GENOMIC DNA]</scope>
</reference>
<dbReference type="Proteomes" id="UP000503454">
    <property type="component" value="Segment"/>
</dbReference>
<evidence type="ECO:0000313" key="2">
    <source>
        <dbReference type="Proteomes" id="UP000503454"/>
    </source>
</evidence>
<evidence type="ECO:0000313" key="1">
    <source>
        <dbReference type="EMBL" id="QIN94628.1"/>
    </source>
</evidence>
<dbReference type="KEGG" id="vg:77928172"/>
<accession>A0A6G8R3U5</accession>
<sequence>MPKLYQSRAWLRKRFLVDKKSPEEIAKECNVRLVTIYRQLHKFELIKKR</sequence>
<dbReference type="RefSeq" id="YP_010652383.1">
    <property type="nucleotide sequence ID" value="NC_070786.1"/>
</dbReference>
<gene>
    <name evidence="1" type="primary">72</name>
    <name evidence="1" type="ORF">SEA_MUNTAHA_72</name>
</gene>
<protein>
    <submittedName>
        <fullName evidence="1">Helix-turn-helix DNA binding domain protein</fullName>
    </submittedName>
</protein>
<name>A0A6G8R3U5_9CAUD</name>
<dbReference type="GeneID" id="77928172"/>
<proteinExistence type="predicted"/>
<organism evidence="1 2">
    <name type="scientific">Streptomyces phage Muntaha</name>
    <dbReference type="NCBI Taxonomy" id="2713269"/>
    <lineage>
        <taxon>Viruses</taxon>
        <taxon>Duplodnaviria</taxon>
        <taxon>Heunggongvirae</taxon>
        <taxon>Uroviricota</taxon>
        <taxon>Caudoviricetes</taxon>
        <taxon>Stanwilliamsviridae</taxon>
        <taxon>Loccivirinae</taxon>
        <taxon>Wakandavirus</taxon>
        <taxon>Wakandavirus muntaha</taxon>
    </lineage>
</organism>
<dbReference type="EMBL" id="MT024872">
    <property type="protein sequence ID" value="QIN94628.1"/>
    <property type="molecule type" value="Genomic_DNA"/>
</dbReference>